<dbReference type="PANTHER" id="PTHR13232">
    <property type="entry name" value="NAD(P)H-HYDRATE EPIMERASE"/>
    <property type="match status" value="1"/>
</dbReference>
<comment type="catalytic activity">
    <reaction evidence="1 10">
        <text>(6R)-NADHX = (6S)-NADHX</text>
        <dbReference type="Rhea" id="RHEA:32215"/>
        <dbReference type="ChEBI" id="CHEBI:64074"/>
        <dbReference type="ChEBI" id="CHEBI:64075"/>
        <dbReference type="EC" id="5.1.99.6"/>
    </reaction>
</comment>
<name>A0AAV9IVF6_CYACA</name>
<keyword evidence="6" id="KW-0521">NADP</keyword>
<organism evidence="12 13">
    <name type="scientific">Cyanidium caldarium</name>
    <name type="common">Red alga</name>
    <dbReference type="NCBI Taxonomy" id="2771"/>
    <lineage>
        <taxon>Eukaryota</taxon>
        <taxon>Rhodophyta</taxon>
        <taxon>Bangiophyceae</taxon>
        <taxon>Cyanidiales</taxon>
        <taxon>Cyanidiaceae</taxon>
        <taxon>Cyanidium</taxon>
    </lineage>
</organism>
<evidence type="ECO:0000313" key="12">
    <source>
        <dbReference type="EMBL" id="KAK4536242.1"/>
    </source>
</evidence>
<comment type="function">
    <text evidence="10">Catalyzes the epimerization of the S- and R-forms of NAD(P)HX, a damaged form of NAD(P)H that is a result of enzymatic or heat-dependent hydration. This is a prerequisite for the S-specific NAD(P)H-hydrate dehydratase to allow the repair of both epimers of NAD(P)HX.</text>
</comment>
<feature type="binding site" evidence="10">
    <location>
        <position position="175"/>
    </location>
    <ligand>
        <name>(6S)-NADPHX</name>
        <dbReference type="ChEBI" id="CHEBI:64076"/>
    </ligand>
</feature>
<feature type="binding site" evidence="10">
    <location>
        <begin position="68"/>
        <end position="72"/>
    </location>
    <ligand>
        <name>(6S)-NADPHX</name>
        <dbReference type="ChEBI" id="CHEBI:64076"/>
    </ligand>
</feature>
<feature type="binding site" evidence="10">
    <location>
        <position position="69"/>
    </location>
    <ligand>
        <name>K(+)</name>
        <dbReference type="ChEBI" id="CHEBI:29103"/>
    </ligand>
</feature>
<feature type="binding site" evidence="10">
    <location>
        <position position="178"/>
    </location>
    <ligand>
        <name>K(+)</name>
        <dbReference type="ChEBI" id="CHEBI:29103"/>
    </ligand>
</feature>
<dbReference type="HAMAP" id="MF_01966">
    <property type="entry name" value="NADHX_epimerase"/>
    <property type="match status" value="1"/>
</dbReference>
<keyword evidence="5 10" id="KW-0547">Nucleotide-binding</keyword>
<evidence type="ECO:0000259" key="11">
    <source>
        <dbReference type="PROSITE" id="PS51385"/>
    </source>
</evidence>
<comment type="cofactor">
    <cofactor evidence="10">
        <name>K(+)</name>
        <dbReference type="ChEBI" id="CHEBI:29103"/>
    </cofactor>
    <text evidence="10">Binds 1 potassium ion per subunit.</text>
</comment>
<sequence length="272" mass="28761">MATASTGRSVTLLDQKQAQEVDARLMSEEYGYTLEQLMEMAGVAVAVAATRECPERRTRVVAVCGPGNNGGDGLVAARHLTLFGYQQVALIYPKPGRLAHYRRLLTQARQCGVDEVRADDAAAVDGALDQADLLIDAIFGFSFQADAQTGIREPFASLIARMNRAAKRPTVLAVDVPSGWHVECGPHWPDGATAPPCVRADVLVSLTAPKRCAQHFIGRAHYLGGRFVPPPLARALSLCLPEYPGTECVVRLSPGDAVAGTADASNGGAGVA</sequence>
<dbReference type="Gene3D" id="3.40.50.10260">
    <property type="entry name" value="YjeF N-terminal domain"/>
    <property type="match status" value="1"/>
</dbReference>
<dbReference type="GO" id="GO:0046872">
    <property type="term" value="F:metal ion binding"/>
    <property type="evidence" value="ECO:0007669"/>
    <property type="project" value="UniProtKB-KW"/>
</dbReference>
<dbReference type="Pfam" id="PF03853">
    <property type="entry name" value="YjeF_N"/>
    <property type="match status" value="1"/>
</dbReference>
<comment type="similarity">
    <text evidence="10">Belongs to the NnrE/AIBP family.</text>
</comment>
<proteinExistence type="inferred from homology"/>
<feature type="domain" description="YjeF N-terminal" evidence="11">
    <location>
        <begin position="18"/>
        <end position="240"/>
    </location>
</feature>
<dbReference type="InterPro" id="IPR032976">
    <property type="entry name" value="YJEFN_prot_NAXE-like"/>
</dbReference>
<evidence type="ECO:0000256" key="7">
    <source>
        <dbReference type="ARBA" id="ARBA00022958"/>
    </source>
</evidence>
<evidence type="ECO:0000256" key="9">
    <source>
        <dbReference type="ARBA" id="ARBA00023235"/>
    </source>
</evidence>
<dbReference type="Proteomes" id="UP001301350">
    <property type="component" value="Unassembled WGS sequence"/>
</dbReference>
<dbReference type="NCBIfam" id="TIGR00197">
    <property type="entry name" value="yjeF_nterm"/>
    <property type="match status" value="1"/>
</dbReference>
<evidence type="ECO:0000256" key="10">
    <source>
        <dbReference type="HAMAP-Rule" id="MF_03159"/>
    </source>
</evidence>
<protein>
    <recommendedName>
        <fullName evidence="3 10">NAD(P)H-hydrate epimerase</fullName>
        <ecNumber evidence="3 10">5.1.99.6</ecNumber>
    </recommendedName>
    <alternativeName>
        <fullName evidence="10">NAD(P)HX epimerase</fullName>
    </alternativeName>
</protein>
<keyword evidence="4 10" id="KW-0479">Metal-binding</keyword>
<gene>
    <name evidence="12" type="ORF">CDCA_CDCA07G2267</name>
</gene>
<dbReference type="AlphaFoldDB" id="A0AAV9IVF6"/>
<feature type="binding site" evidence="10">
    <location>
        <position position="136"/>
    </location>
    <ligand>
        <name>K(+)</name>
        <dbReference type="ChEBI" id="CHEBI:29103"/>
    </ligand>
</feature>
<evidence type="ECO:0000256" key="5">
    <source>
        <dbReference type="ARBA" id="ARBA00022741"/>
    </source>
</evidence>
<reference evidence="12 13" key="1">
    <citation type="submission" date="2022-07" db="EMBL/GenBank/DDBJ databases">
        <title>Genome-wide signatures of adaptation to extreme environments.</title>
        <authorList>
            <person name="Cho C.H."/>
            <person name="Yoon H.S."/>
        </authorList>
    </citation>
    <scope>NUCLEOTIDE SEQUENCE [LARGE SCALE GENOMIC DNA]</scope>
    <source>
        <strain evidence="12 13">DBV 063 E5</strain>
    </source>
</reference>
<keyword evidence="9 10" id="KW-0413">Isomerase</keyword>
<evidence type="ECO:0000313" key="13">
    <source>
        <dbReference type="Proteomes" id="UP001301350"/>
    </source>
</evidence>
<comment type="catalytic activity">
    <reaction evidence="2 10">
        <text>(6R)-NADPHX = (6S)-NADPHX</text>
        <dbReference type="Rhea" id="RHEA:32227"/>
        <dbReference type="ChEBI" id="CHEBI:64076"/>
        <dbReference type="ChEBI" id="CHEBI:64077"/>
        <dbReference type="EC" id="5.1.99.6"/>
    </reaction>
</comment>
<evidence type="ECO:0000256" key="4">
    <source>
        <dbReference type="ARBA" id="ARBA00022723"/>
    </source>
</evidence>
<accession>A0AAV9IVF6</accession>
<evidence type="ECO:0000256" key="2">
    <source>
        <dbReference type="ARBA" id="ARBA00000909"/>
    </source>
</evidence>
<keyword evidence="7 10" id="KW-0630">Potassium</keyword>
<dbReference type="EMBL" id="JANCYW010000007">
    <property type="protein sequence ID" value="KAK4536242.1"/>
    <property type="molecule type" value="Genomic_DNA"/>
</dbReference>
<dbReference type="EC" id="5.1.99.6" evidence="3 10"/>
<dbReference type="InterPro" id="IPR036652">
    <property type="entry name" value="YjeF_N_dom_sf"/>
</dbReference>
<evidence type="ECO:0000256" key="3">
    <source>
        <dbReference type="ARBA" id="ARBA00012228"/>
    </source>
</evidence>
<dbReference type="GO" id="GO:0000166">
    <property type="term" value="F:nucleotide binding"/>
    <property type="evidence" value="ECO:0007669"/>
    <property type="project" value="UniProtKB-KW"/>
</dbReference>
<dbReference type="GO" id="GO:0005739">
    <property type="term" value="C:mitochondrion"/>
    <property type="evidence" value="ECO:0007669"/>
    <property type="project" value="TreeGrafter"/>
</dbReference>
<dbReference type="PANTHER" id="PTHR13232:SF10">
    <property type="entry name" value="NAD(P)H-HYDRATE EPIMERASE"/>
    <property type="match status" value="1"/>
</dbReference>
<comment type="caution">
    <text evidence="10">Lacks conserved residue(s) required for the propagation of feature annotation.</text>
</comment>
<dbReference type="PROSITE" id="PS51385">
    <property type="entry name" value="YJEF_N"/>
    <property type="match status" value="1"/>
</dbReference>
<keyword evidence="13" id="KW-1185">Reference proteome</keyword>
<dbReference type="InterPro" id="IPR004443">
    <property type="entry name" value="YjeF_N_dom"/>
</dbReference>
<dbReference type="GO" id="GO:0052856">
    <property type="term" value="F:NAD(P)HX epimerase activity"/>
    <property type="evidence" value="ECO:0007669"/>
    <property type="project" value="UniProtKB-UniRule"/>
</dbReference>
<keyword evidence="8 10" id="KW-0520">NAD</keyword>
<evidence type="ECO:0000256" key="8">
    <source>
        <dbReference type="ARBA" id="ARBA00023027"/>
    </source>
</evidence>
<dbReference type="SUPFAM" id="SSF64153">
    <property type="entry name" value="YjeF N-terminal domain-like"/>
    <property type="match status" value="1"/>
</dbReference>
<evidence type="ECO:0000256" key="6">
    <source>
        <dbReference type="ARBA" id="ARBA00022857"/>
    </source>
</evidence>
<evidence type="ECO:0000256" key="1">
    <source>
        <dbReference type="ARBA" id="ARBA00000013"/>
    </source>
</evidence>
<comment type="caution">
    <text evidence="12">The sequence shown here is derived from an EMBL/GenBank/DDBJ whole genome shotgun (WGS) entry which is preliminary data.</text>
</comment>